<dbReference type="InterPro" id="IPR038084">
    <property type="entry name" value="PduO/GlcC-like_sf"/>
</dbReference>
<dbReference type="EMBL" id="CP009896">
    <property type="protein sequence ID" value="AIY18949.1"/>
    <property type="molecule type" value="Genomic_DNA"/>
</dbReference>
<gene>
    <name evidence="1" type="ORF">KR76_23145</name>
</gene>
<evidence type="ECO:0000313" key="2">
    <source>
        <dbReference type="Proteomes" id="UP000030300"/>
    </source>
</evidence>
<accession>A0A0A1DNM1</accession>
<dbReference type="AlphaFoldDB" id="A0A0A1DNM1"/>
<dbReference type="Pfam" id="PF03928">
    <property type="entry name" value="HbpS-like"/>
    <property type="match status" value="1"/>
</dbReference>
<dbReference type="PANTHER" id="PTHR34309">
    <property type="entry name" value="SLR1406 PROTEIN"/>
    <property type="match status" value="1"/>
</dbReference>
<dbReference type="Proteomes" id="UP000030300">
    <property type="component" value="Chromosome"/>
</dbReference>
<dbReference type="InterPro" id="IPR052517">
    <property type="entry name" value="GlcG_carb_metab_protein"/>
</dbReference>
<organism evidence="1 2">
    <name type="scientific">Nocardioides simplex</name>
    <name type="common">Arthrobacter simplex</name>
    <dbReference type="NCBI Taxonomy" id="2045"/>
    <lineage>
        <taxon>Bacteria</taxon>
        <taxon>Bacillati</taxon>
        <taxon>Actinomycetota</taxon>
        <taxon>Actinomycetes</taxon>
        <taxon>Propionibacteriales</taxon>
        <taxon>Nocardioidaceae</taxon>
        <taxon>Pimelobacter</taxon>
    </lineage>
</organism>
<dbReference type="Gene3D" id="3.30.450.150">
    <property type="entry name" value="Haem-degrading domain"/>
    <property type="match status" value="1"/>
</dbReference>
<dbReference type="OrthoDB" id="9815788at2"/>
<reference evidence="1 2" key="1">
    <citation type="journal article" date="2015" name="Genome Announc.">
        <title>Complete Genome Sequence of Steroid-Transforming Nocardioides simplex VKM Ac-2033D.</title>
        <authorList>
            <person name="Shtratnikova V.Y."/>
            <person name="Schelkunov M.I."/>
            <person name="Pekov Y.A."/>
            <person name="Fokina V.V."/>
            <person name="Logacheva M.D."/>
            <person name="Sokolov S.L."/>
            <person name="Bragin E.Y."/>
            <person name="Ashapkin V.V."/>
            <person name="Donova M.V."/>
        </authorList>
    </citation>
    <scope>NUCLEOTIDE SEQUENCE [LARGE SCALE GENOMIC DNA]</scope>
    <source>
        <strain evidence="1 2">VKM Ac-2033D</strain>
    </source>
</reference>
<dbReference type="KEGG" id="psim:KR76_23145"/>
<dbReference type="STRING" id="2045.KR76_23145"/>
<dbReference type="HOGENOM" id="CLU_103773_2_2_11"/>
<dbReference type="eggNOG" id="COG3193">
    <property type="taxonomic scope" value="Bacteria"/>
</dbReference>
<sequence length="140" mass="13554">MPWSRPTVTLAEADAVLRRALAEASGQGLAVAVVVVDPGGEPVLAARMDGVSGLVAAAAHGKARTAAGLGVPTAVWEERSAAEPSFAAAVGTVPGFTPLAGGDLVRVGGEVVGAVGVSGGTSEQDAAIARTAGAQGSDRT</sequence>
<name>A0A0A1DNM1_NOCSI</name>
<dbReference type="SUPFAM" id="SSF143744">
    <property type="entry name" value="GlcG-like"/>
    <property type="match status" value="1"/>
</dbReference>
<dbReference type="InterPro" id="IPR005624">
    <property type="entry name" value="PduO/GlcC-like"/>
</dbReference>
<keyword evidence="2" id="KW-1185">Reference proteome</keyword>
<proteinExistence type="predicted"/>
<protein>
    <submittedName>
        <fullName evidence="1">GlcG protein</fullName>
    </submittedName>
</protein>
<dbReference type="RefSeq" id="WP_038681691.1">
    <property type="nucleotide sequence ID" value="NZ_BJMC01000014.1"/>
</dbReference>
<dbReference type="GeneID" id="96612861"/>
<dbReference type="PANTHER" id="PTHR34309:SF10">
    <property type="entry name" value="SLR1406 PROTEIN"/>
    <property type="match status" value="1"/>
</dbReference>
<evidence type="ECO:0000313" key="1">
    <source>
        <dbReference type="EMBL" id="AIY18949.1"/>
    </source>
</evidence>